<protein>
    <submittedName>
        <fullName evidence="3">Uncharacterized protein</fullName>
    </submittedName>
</protein>
<keyword evidence="2" id="KW-0812">Transmembrane</keyword>
<feature type="transmembrane region" description="Helical" evidence="2">
    <location>
        <begin position="157"/>
        <end position="179"/>
    </location>
</feature>
<evidence type="ECO:0000256" key="1">
    <source>
        <dbReference type="SAM" id="MobiDB-lite"/>
    </source>
</evidence>
<reference evidence="3 4" key="1">
    <citation type="submission" date="2016-01" db="EMBL/GenBank/DDBJ databases">
        <title>The new phylogeny of the genus Mycobacterium.</title>
        <authorList>
            <person name="Tarcisio F."/>
            <person name="Conor M."/>
            <person name="Antonella G."/>
            <person name="Elisabetta G."/>
            <person name="Giulia F.S."/>
            <person name="Sara T."/>
            <person name="Anna F."/>
            <person name="Clotilde B."/>
            <person name="Roberto B."/>
            <person name="Veronica D.S."/>
            <person name="Fabio R."/>
            <person name="Monica P."/>
            <person name="Olivier J."/>
            <person name="Enrico T."/>
            <person name="Nicola S."/>
        </authorList>
    </citation>
    <scope>NUCLEOTIDE SEQUENCE [LARGE SCALE GENOMIC DNA]</scope>
    <source>
        <strain evidence="3 4">DSM 44616</strain>
    </source>
</reference>
<dbReference type="Proteomes" id="UP000193387">
    <property type="component" value="Unassembled WGS sequence"/>
</dbReference>
<keyword evidence="2" id="KW-1133">Transmembrane helix</keyword>
<proteinExistence type="predicted"/>
<dbReference type="RefSeq" id="WP_085256587.1">
    <property type="nucleotide sequence ID" value="NZ_AP022573.1"/>
</dbReference>
<sequence>MASILNLARKTFPDHAPPHSGASRPEGVRLIPVESASATARPDTIAETYLELEHDARGLEQQHLFAAEGEVQARGQTAVAKSVGYAATHMKASVERAKLAADRASERHEHIRDVLGPYVRRKSTSSIGYLARTGALLIGDIAGLSGAAIALGEIPALAITQAISAGTATVTAGLAASQLRHLQQAAERKLDDIPDKLEPYRHLFSGATGSNRLRAVVMVIAALIALFVSVGVFALRTTVEGSLSGLTFGALAAAIAMASFINSWYHADAVADVVESAQHDAHRADRRHRRLGTLKLIGKSEKAGFEGDSLITEHTHRGLAAAAHLDAEKYRALQASPDVVGHGPATKRPESPLRRARSA</sequence>
<feature type="region of interest" description="Disordered" evidence="1">
    <location>
        <begin position="7"/>
        <end position="28"/>
    </location>
</feature>
<keyword evidence="4" id="KW-1185">Reference proteome</keyword>
<feature type="region of interest" description="Disordered" evidence="1">
    <location>
        <begin position="336"/>
        <end position="359"/>
    </location>
</feature>
<feature type="transmembrane region" description="Helical" evidence="2">
    <location>
        <begin position="215"/>
        <end position="235"/>
    </location>
</feature>
<feature type="transmembrane region" description="Helical" evidence="2">
    <location>
        <begin position="241"/>
        <end position="261"/>
    </location>
</feature>
<accession>A0AAJ3TVX3</accession>
<name>A0AAJ3TVX3_9MYCO</name>
<dbReference type="EMBL" id="LQPR01000040">
    <property type="protein sequence ID" value="ORW70365.1"/>
    <property type="molecule type" value="Genomic_DNA"/>
</dbReference>
<feature type="transmembrane region" description="Helical" evidence="2">
    <location>
        <begin position="129"/>
        <end position="151"/>
    </location>
</feature>
<evidence type="ECO:0000256" key="2">
    <source>
        <dbReference type="SAM" id="Phobius"/>
    </source>
</evidence>
<comment type="caution">
    <text evidence="3">The sequence shown here is derived from an EMBL/GenBank/DDBJ whole genome shotgun (WGS) entry which is preliminary data.</text>
</comment>
<evidence type="ECO:0000313" key="4">
    <source>
        <dbReference type="Proteomes" id="UP000193387"/>
    </source>
</evidence>
<evidence type="ECO:0000313" key="3">
    <source>
        <dbReference type="EMBL" id="ORW70365.1"/>
    </source>
</evidence>
<organism evidence="3 4">
    <name type="scientific">Mycobacterium saskatchewanense</name>
    <dbReference type="NCBI Taxonomy" id="220927"/>
    <lineage>
        <taxon>Bacteria</taxon>
        <taxon>Bacillati</taxon>
        <taxon>Actinomycetota</taxon>
        <taxon>Actinomycetes</taxon>
        <taxon>Mycobacteriales</taxon>
        <taxon>Mycobacteriaceae</taxon>
        <taxon>Mycobacterium</taxon>
        <taxon>Mycobacterium simiae complex</taxon>
    </lineage>
</organism>
<keyword evidence="2" id="KW-0472">Membrane</keyword>
<dbReference type="AlphaFoldDB" id="A0AAJ3TVX3"/>
<gene>
    <name evidence="3" type="ORF">AWC23_17075</name>
</gene>